<dbReference type="SMART" id="SM00490">
    <property type="entry name" value="HELICc"/>
    <property type="match status" value="1"/>
</dbReference>
<gene>
    <name evidence="8" type="ORF">NSCI0253_LOCUS16808</name>
</gene>
<feature type="region of interest" description="Disordered" evidence="5">
    <location>
        <begin position="1"/>
        <end position="204"/>
    </location>
</feature>
<feature type="compositionally biased region" description="Basic and acidic residues" evidence="5">
    <location>
        <begin position="176"/>
        <end position="185"/>
    </location>
</feature>
<dbReference type="Gene3D" id="3.40.50.300">
    <property type="entry name" value="P-loop containing nucleotide triphosphate hydrolases"/>
    <property type="match status" value="2"/>
</dbReference>
<dbReference type="PROSITE" id="PS51192">
    <property type="entry name" value="HELICASE_ATP_BIND_1"/>
    <property type="match status" value="1"/>
</dbReference>
<name>A0A7S1F4E4_NOCSC</name>
<feature type="compositionally biased region" description="Basic residues" evidence="5">
    <location>
        <begin position="126"/>
        <end position="136"/>
    </location>
</feature>
<feature type="region of interest" description="Disordered" evidence="5">
    <location>
        <begin position="313"/>
        <end position="367"/>
    </location>
</feature>
<dbReference type="GO" id="GO:0005829">
    <property type="term" value="C:cytosol"/>
    <property type="evidence" value="ECO:0007669"/>
    <property type="project" value="TreeGrafter"/>
</dbReference>
<evidence type="ECO:0000256" key="5">
    <source>
        <dbReference type="SAM" id="MobiDB-lite"/>
    </source>
</evidence>
<dbReference type="CDD" id="cd18787">
    <property type="entry name" value="SF2_C_DEAD"/>
    <property type="match status" value="1"/>
</dbReference>
<evidence type="ECO:0008006" key="9">
    <source>
        <dbReference type="Google" id="ProtNLM"/>
    </source>
</evidence>
<feature type="compositionally biased region" description="Basic and acidic residues" evidence="5">
    <location>
        <begin position="115"/>
        <end position="125"/>
    </location>
</feature>
<dbReference type="Gene3D" id="2.30.42.10">
    <property type="match status" value="1"/>
</dbReference>
<dbReference type="InterPro" id="IPR027417">
    <property type="entry name" value="P-loop_NTPase"/>
</dbReference>
<keyword evidence="2" id="KW-0378">Hydrolase</keyword>
<dbReference type="SMART" id="SM00487">
    <property type="entry name" value="DEXDc"/>
    <property type="match status" value="1"/>
</dbReference>
<dbReference type="InterPro" id="IPR044742">
    <property type="entry name" value="DEAD/DEAH_RhlB"/>
</dbReference>
<dbReference type="InterPro" id="IPR011545">
    <property type="entry name" value="DEAD/DEAH_box_helicase_dom"/>
</dbReference>
<dbReference type="GO" id="GO:0003676">
    <property type="term" value="F:nucleic acid binding"/>
    <property type="evidence" value="ECO:0007669"/>
    <property type="project" value="InterPro"/>
</dbReference>
<dbReference type="PROSITE" id="PS51194">
    <property type="entry name" value="HELICASE_CTER"/>
    <property type="match status" value="1"/>
</dbReference>
<accession>A0A7S1F4E4</accession>
<dbReference type="AlphaFoldDB" id="A0A7S1F4E4"/>
<dbReference type="PANTHER" id="PTHR47959">
    <property type="entry name" value="ATP-DEPENDENT RNA HELICASE RHLE-RELATED"/>
    <property type="match status" value="1"/>
</dbReference>
<reference evidence="8" key="1">
    <citation type="submission" date="2021-01" db="EMBL/GenBank/DDBJ databases">
        <authorList>
            <person name="Corre E."/>
            <person name="Pelletier E."/>
            <person name="Niang G."/>
            <person name="Scheremetjew M."/>
            <person name="Finn R."/>
            <person name="Kale V."/>
            <person name="Holt S."/>
            <person name="Cochrane G."/>
            <person name="Meng A."/>
            <person name="Brown T."/>
            <person name="Cohen L."/>
        </authorList>
    </citation>
    <scope>NUCLEOTIDE SEQUENCE</scope>
</reference>
<keyword evidence="1" id="KW-0547">Nucleotide-binding</keyword>
<feature type="compositionally biased region" description="Low complexity" evidence="5">
    <location>
        <begin position="186"/>
        <end position="199"/>
    </location>
</feature>
<dbReference type="GO" id="GO:0016787">
    <property type="term" value="F:hydrolase activity"/>
    <property type="evidence" value="ECO:0007669"/>
    <property type="project" value="UniProtKB-KW"/>
</dbReference>
<evidence type="ECO:0000259" key="7">
    <source>
        <dbReference type="PROSITE" id="PS51194"/>
    </source>
</evidence>
<evidence type="ECO:0000256" key="4">
    <source>
        <dbReference type="ARBA" id="ARBA00022840"/>
    </source>
</evidence>
<evidence type="ECO:0000259" key="6">
    <source>
        <dbReference type="PROSITE" id="PS51192"/>
    </source>
</evidence>
<feature type="compositionally biased region" description="Basic residues" evidence="5">
    <location>
        <begin position="57"/>
        <end position="91"/>
    </location>
</feature>
<dbReference type="CDD" id="cd00268">
    <property type="entry name" value="DEADc"/>
    <property type="match status" value="1"/>
</dbReference>
<dbReference type="GO" id="GO:0005524">
    <property type="term" value="F:ATP binding"/>
    <property type="evidence" value="ECO:0007669"/>
    <property type="project" value="UniProtKB-KW"/>
</dbReference>
<evidence type="ECO:0000256" key="3">
    <source>
        <dbReference type="ARBA" id="ARBA00022806"/>
    </source>
</evidence>
<dbReference type="InterPro" id="IPR014001">
    <property type="entry name" value="Helicase_ATP-bd"/>
</dbReference>
<organism evidence="8">
    <name type="scientific">Noctiluca scintillans</name>
    <name type="common">Sea sparkle</name>
    <name type="synonym">Red tide dinoflagellate</name>
    <dbReference type="NCBI Taxonomy" id="2966"/>
    <lineage>
        <taxon>Eukaryota</taxon>
        <taxon>Sar</taxon>
        <taxon>Alveolata</taxon>
        <taxon>Dinophyceae</taxon>
        <taxon>Noctilucales</taxon>
        <taxon>Noctilucaceae</taxon>
        <taxon>Noctiluca</taxon>
    </lineage>
</organism>
<feature type="compositionally biased region" description="Basic and acidic residues" evidence="5">
    <location>
        <begin position="354"/>
        <end position="364"/>
    </location>
</feature>
<proteinExistence type="predicted"/>
<keyword evidence="4" id="KW-0067">ATP-binding</keyword>
<dbReference type="PANTHER" id="PTHR47959:SF1">
    <property type="entry name" value="ATP-DEPENDENT RNA HELICASE DBPA"/>
    <property type="match status" value="1"/>
</dbReference>
<feature type="domain" description="Helicase ATP-binding" evidence="6">
    <location>
        <begin position="401"/>
        <end position="586"/>
    </location>
</feature>
<feature type="compositionally biased region" description="Low complexity" evidence="5">
    <location>
        <begin position="28"/>
        <end position="37"/>
    </location>
</feature>
<dbReference type="InterPro" id="IPR036034">
    <property type="entry name" value="PDZ_sf"/>
</dbReference>
<evidence type="ECO:0000256" key="2">
    <source>
        <dbReference type="ARBA" id="ARBA00022801"/>
    </source>
</evidence>
<dbReference type="Pfam" id="PF00271">
    <property type="entry name" value="Helicase_C"/>
    <property type="match status" value="1"/>
</dbReference>
<dbReference type="GO" id="GO:0003724">
    <property type="term" value="F:RNA helicase activity"/>
    <property type="evidence" value="ECO:0007669"/>
    <property type="project" value="TreeGrafter"/>
</dbReference>
<evidence type="ECO:0000256" key="1">
    <source>
        <dbReference type="ARBA" id="ARBA00022741"/>
    </source>
</evidence>
<dbReference type="SUPFAM" id="SSF50156">
    <property type="entry name" value="PDZ domain-like"/>
    <property type="match status" value="1"/>
</dbReference>
<keyword evidence="3" id="KW-0347">Helicase</keyword>
<dbReference type="SUPFAM" id="SSF52540">
    <property type="entry name" value="P-loop containing nucleoside triphosphate hydrolases"/>
    <property type="match status" value="1"/>
</dbReference>
<feature type="domain" description="Helicase C-terminal" evidence="7">
    <location>
        <begin position="603"/>
        <end position="769"/>
    </location>
</feature>
<dbReference type="Pfam" id="PF00270">
    <property type="entry name" value="DEAD"/>
    <property type="match status" value="1"/>
</dbReference>
<dbReference type="InterPro" id="IPR050079">
    <property type="entry name" value="DEAD_box_RNA_helicase"/>
</dbReference>
<dbReference type="EMBL" id="HBFQ01023864">
    <property type="protein sequence ID" value="CAD8842460.1"/>
    <property type="molecule type" value="Transcribed_RNA"/>
</dbReference>
<protein>
    <recommendedName>
        <fullName evidence="9">RNA helicase</fullName>
    </recommendedName>
</protein>
<sequence>MAKNALGPSGMRSHRDVRRRSGSKFRADSSGTVTSVRSGRRRSDRRETDRRSASSQRRSRSRSRRHGGRERGSRSRKARRSRSSSARRRSRSWNSERRRSLNGRDVTGGSSTKLDACRKRELPDRKRGRSGKRGGSRTRDNSAKRDSCRREEGKHVDARTKCEARGSSSSAKRSRSRENSVRPERGSPSVRRGSPSKPGAVPPEADATVLVSAEKAQVVEDVACAPSSGLPLLIRVVVTLNVRPFGMSPLKEGVAGYVVAKLAANNPASNAGVHIGWRLIEVGGTSCRDLDVEAVKALMQGVALPVQLAFEQPAAESELPSEDEEEDEEEDLLDARAEQRRQHTSTLCQLDDLPVSRDPEHPEPIKSWQDACNRGVLSKAVVDRLLTAGLKKPTLIQRHAVPIVSDGSDLIALAQTGSGKTFAFVIPTVARILADPMPRPFFPGKSPGGPLLLVLSPTRELAMQTTKEIEVLAKGALSQVCIYGGESLKYQQQRIEKSQIDILCATPGRLVDLIDAGKITLSFVRSVVLDEADQMLEQSLEVMCAEILTGRDMPEPRHRQTLLFSATMPQKIRDMCPKIMRQDRLTNLTIGHYGEDHGGSCASIKQILRWAPDETQRIPVLVDDLRTRWLNVGKAGRVVIFTNQRLQANMLAGSLMQQGISCVHLHGKLEQHVREEVFEKFRRGQSDVLVATNVASRGLDFPDIAFVVQYNLPANIDIYTHRIGRTGRVGQVGCALSYVGPKDQKLFPKLVEFLELNKQEVPAFLHRGSGRDRRSRSRRRR</sequence>
<evidence type="ECO:0000313" key="8">
    <source>
        <dbReference type="EMBL" id="CAD8842460.1"/>
    </source>
</evidence>
<feature type="compositionally biased region" description="Basic and acidic residues" evidence="5">
    <location>
        <begin position="137"/>
        <end position="164"/>
    </location>
</feature>
<feature type="compositionally biased region" description="Acidic residues" evidence="5">
    <location>
        <begin position="319"/>
        <end position="332"/>
    </location>
</feature>
<dbReference type="InterPro" id="IPR001650">
    <property type="entry name" value="Helicase_C-like"/>
</dbReference>